<reference evidence="1 2" key="1">
    <citation type="submission" date="2019-12" db="EMBL/GenBank/DDBJ databases">
        <title>Mucilaginibacter sp. HME9299 genome sequencing and assembly.</title>
        <authorList>
            <person name="Kang H."/>
            <person name="Kim H."/>
            <person name="Joh K."/>
        </authorList>
    </citation>
    <scope>NUCLEOTIDE SEQUENCE [LARGE SCALE GENOMIC DNA]</scope>
    <source>
        <strain evidence="1 2">HME9299</strain>
    </source>
</reference>
<dbReference type="Proteomes" id="UP000434850">
    <property type="component" value="Unassembled WGS sequence"/>
</dbReference>
<proteinExistence type="predicted"/>
<dbReference type="RefSeq" id="WP_157539681.1">
    <property type="nucleotide sequence ID" value="NZ_WQLA01000001.1"/>
</dbReference>
<dbReference type="OrthoDB" id="792024at2"/>
<evidence type="ECO:0000313" key="1">
    <source>
        <dbReference type="EMBL" id="MVN89891.1"/>
    </source>
</evidence>
<comment type="caution">
    <text evidence="1">The sequence shown here is derived from an EMBL/GenBank/DDBJ whole genome shotgun (WGS) entry which is preliminary data.</text>
</comment>
<keyword evidence="2" id="KW-1185">Reference proteome</keyword>
<evidence type="ECO:0000313" key="2">
    <source>
        <dbReference type="Proteomes" id="UP000434850"/>
    </source>
</evidence>
<dbReference type="EMBL" id="WQLA01000001">
    <property type="protein sequence ID" value="MVN89891.1"/>
    <property type="molecule type" value="Genomic_DNA"/>
</dbReference>
<organism evidence="1 2">
    <name type="scientific">Mucilaginibacter aquatilis</name>
    <dbReference type="NCBI Taxonomy" id="1517760"/>
    <lineage>
        <taxon>Bacteria</taxon>
        <taxon>Pseudomonadati</taxon>
        <taxon>Bacteroidota</taxon>
        <taxon>Sphingobacteriia</taxon>
        <taxon>Sphingobacteriales</taxon>
        <taxon>Sphingobacteriaceae</taxon>
        <taxon>Mucilaginibacter</taxon>
    </lineage>
</organism>
<name>A0A6I4I4A3_9SPHI</name>
<sequence length="224" mass="25637">MIDSTIQNAINAALQAYTAYTPINAEELKTKLTAVFSAEEDFLSKADALDAVFNDYPQADALREVFFDLLMVNFFSADIDRLEEDYLDSPEWADIEEQTLDRGTELLNLLLYLNECRDEAIEPSLEDYLTEFLLVEDDEFQDEHQIYEPVIANQILVESSPEEVQKVASKLSEDAELRDIFYPMMTFFQNTQPSTSDEELVAQNAVDKGFDMAVYSILVEFNKD</sequence>
<gene>
    <name evidence="1" type="ORF">GO816_02000</name>
</gene>
<dbReference type="AlphaFoldDB" id="A0A6I4I4A3"/>
<protein>
    <submittedName>
        <fullName evidence="1">Uncharacterized protein</fullName>
    </submittedName>
</protein>
<accession>A0A6I4I4A3</accession>